<evidence type="ECO:0000313" key="2">
    <source>
        <dbReference type="Proteomes" id="UP000634919"/>
    </source>
</evidence>
<comment type="caution">
    <text evidence="1">The sequence shown here is derived from an EMBL/GenBank/DDBJ whole genome shotgun (WGS) entry which is preliminary data.</text>
</comment>
<sequence>MESFGGTHDLIGGQLVGGYDAQGDTKRGMSETETFIRDRWSEVALIPSAPFAMAELLSPEAWKAISIFLKGVK</sequence>
<organism evidence="1 2">
    <name type="scientific">Comamonas avium</name>
    <dbReference type="NCBI Taxonomy" id="2762231"/>
    <lineage>
        <taxon>Bacteria</taxon>
        <taxon>Pseudomonadati</taxon>
        <taxon>Pseudomonadota</taxon>
        <taxon>Betaproteobacteria</taxon>
        <taxon>Burkholderiales</taxon>
        <taxon>Comamonadaceae</taxon>
        <taxon>Comamonas</taxon>
    </lineage>
</organism>
<dbReference type="Proteomes" id="UP000634919">
    <property type="component" value="Unassembled WGS sequence"/>
</dbReference>
<reference evidence="1 2" key="1">
    <citation type="submission" date="2020-08" db="EMBL/GenBank/DDBJ databases">
        <title>A Genomic Blueprint of the Chicken Gut Microbiome.</title>
        <authorList>
            <person name="Gilroy R."/>
            <person name="Ravi A."/>
            <person name="Getino M."/>
            <person name="Pursley I."/>
            <person name="Horton D.L."/>
            <person name="Alikhan N.-F."/>
            <person name="Baker D."/>
            <person name="Gharbi K."/>
            <person name="Hall N."/>
            <person name="Watson M."/>
            <person name="Adriaenssens E.M."/>
            <person name="Foster-Nyarko E."/>
            <person name="Jarju S."/>
            <person name="Secka A."/>
            <person name="Antonio M."/>
            <person name="Oren A."/>
            <person name="Chaudhuri R."/>
            <person name="La Ragione R.M."/>
            <person name="Hildebrand F."/>
            <person name="Pallen M.J."/>
        </authorList>
    </citation>
    <scope>NUCLEOTIDE SEQUENCE [LARGE SCALE GENOMIC DNA]</scope>
    <source>
        <strain evidence="1 2">Sa2CVA6</strain>
    </source>
</reference>
<keyword evidence="2" id="KW-1185">Reference proteome</keyword>
<dbReference type="EMBL" id="JACSQK010000009">
    <property type="protein sequence ID" value="MBD7962036.1"/>
    <property type="molecule type" value="Genomic_DNA"/>
</dbReference>
<evidence type="ECO:0000313" key="1">
    <source>
        <dbReference type="EMBL" id="MBD7962036.1"/>
    </source>
</evidence>
<accession>A0ABR8SEX4</accession>
<dbReference type="RefSeq" id="WP_191724456.1">
    <property type="nucleotide sequence ID" value="NZ_JACSQK010000009.1"/>
</dbReference>
<protein>
    <submittedName>
        <fullName evidence="1">Uncharacterized protein</fullName>
    </submittedName>
</protein>
<proteinExistence type="predicted"/>
<gene>
    <name evidence="1" type="ORF">H9646_16315</name>
</gene>
<name>A0ABR8SEX4_9BURK</name>